<evidence type="ECO:0000256" key="1">
    <source>
        <dbReference type="ARBA" id="ARBA00000085"/>
    </source>
</evidence>
<feature type="domain" description="Histidine kinase" evidence="10">
    <location>
        <begin position="263"/>
        <end position="479"/>
    </location>
</feature>
<feature type="domain" description="HAMP" evidence="11">
    <location>
        <begin position="203"/>
        <end position="255"/>
    </location>
</feature>
<evidence type="ECO:0000256" key="8">
    <source>
        <dbReference type="SAM" id="MobiDB-lite"/>
    </source>
</evidence>
<dbReference type="SMART" id="SM00387">
    <property type="entry name" value="HATPase_c"/>
    <property type="match status" value="1"/>
</dbReference>
<dbReference type="Pfam" id="PF00512">
    <property type="entry name" value="HisKA"/>
    <property type="match status" value="1"/>
</dbReference>
<dbReference type="PRINTS" id="PR00344">
    <property type="entry name" value="BCTRLSENSOR"/>
</dbReference>
<dbReference type="PROSITE" id="PS50109">
    <property type="entry name" value="HIS_KIN"/>
    <property type="match status" value="1"/>
</dbReference>
<sequence>MTRRVSVYRLFSLLQLIFMGFAVVTLPLAGALATALVSVDRLTSHGQAAVLEATHAIQASRNLVEDMTAVERYARQYHVLGDTALLESYEQRRDSFLKTLGTMRRLQLGSAGMERLVQLDREAMTVFSVLKNEDSGSQVALEAIESFPGLGILARNVLHETIRSVAHEIEQMQRQATRFRQHLLWEASALIPAALLLAILFTVVIARPIHQLDQAIKSLGAGIFDRPITVSGPYDLADLGRRLNWLRIRLIELEEQKTFFMHHISHELKTPLTNIREGVALLSQDVVGRLNVEQQEIANIVCANSLDLQRLIENLLSVSLARAASPIADPREIDLDGLVREIADRHKLYARSNDVTLDLDLNGEVLCTDLDRLTTILDNLLSNAIKFTAMRSRVRVITGRIDGDVYVEVQDEGCGIPPEDRERVFELFFQGDHPGAGHIRGSGIGLYIAREYARALEGRLQVLASEKGARLQLRLPGPRSKSSGQMESPLSGAGVEG</sequence>
<evidence type="ECO:0000256" key="6">
    <source>
        <dbReference type="ARBA" id="ARBA00022777"/>
    </source>
</evidence>
<comment type="catalytic activity">
    <reaction evidence="1">
        <text>ATP + protein L-histidine = ADP + protein N-phospho-L-histidine.</text>
        <dbReference type="EC" id="2.7.13.3"/>
    </reaction>
</comment>
<dbReference type="InterPro" id="IPR036890">
    <property type="entry name" value="HATPase_C_sf"/>
</dbReference>
<dbReference type="PANTHER" id="PTHR43711">
    <property type="entry name" value="TWO-COMPONENT HISTIDINE KINASE"/>
    <property type="match status" value="1"/>
</dbReference>
<dbReference type="CDD" id="cd06225">
    <property type="entry name" value="HAMP"/>
    <property type="match status" value="1"/>
</dbReference>
<dbReference type="SUPFAM" id="SSF47384">
    <property type="entry name" value="Homodimeric domain of signal transducing histidine kinase"/>
    <property type="match status" value="1"/>
</dbReference>
<dbReference type="STRING" id="768671.ThimaDRAFT_4599"/>
<dbReference type="EMBL" id="AFWV01000022">
    <property type="protein sequence ID" value="EGV16105.1"/>
    <property type="molecule type" value="Genomic_DNA"/>
</dbReference>
<evidence type="ECO:0000259" key="11">
    <source>
        <dbReference type="PROSITE" id="PS50885"/>
    </source>
</evidence>
<dbReference type="SMART" id="SM00388">
    <property type="entry name" value="HisKA"/>
    <property type="match status" value="1"/>
</dbReference>
<evidence type="ECO:0000313" key="12">
    <source>
        <dbReference type="EMBL" id="EGV16105.1"/>
    </source>
</evidence>
<dbReference type="Gene3D" id="6.10.340.10">
    <property type="match status" value="1"/>
</dbReference>
<comment type="subcellular location">
    <subcellularLocation>
        <location evidence="2">Membrane</location>
    </subcellularLocation>
</comment>
<protein>
    <recommendedName>
        <fullName evidence="3">histidine kinase</fullName>
        <ecNumber evidence="3">2.7.13.3</ecNumber>
    </recommendedName>
</protein>
<reference evidence="12 13" key="1">
    <citation type="submission" date="2011-06" db="EMBL/GenBank/DDBJ databases">
        <title>The draft genome of Thiocapsa marina 5811.</title>
        <authorList>
            <consortium name="US DOE Joint Genome Institute (JGI-PGF)"/>
            <person name="Lucas S."/>
            <person name="Han J."/>
            <person name="Cheng J.-F."/>
            <person name="Goodwin L."/>
            <person name="Pitluck S."/>
            <person name="Peters L."/>
            <person name="Land M.L."/>
            <person name="Hauser L."/>
            <person name="Vogl K."/>
            <person name="Liu Z."/>
            <person name="Imhoff J."/>
            <person name="Thiel V."/>
            <person name="Frigaard N.-U."/>
            <person name="Bryant D."/>
            <person name="Woyke T.J."/>
        </authorList>
    </citation>
    <scope>NUCLEOTIDE SEQUENCE [LARGE SCALE GENOMIC DNA]</scope>
    <source>
        <strain evidence="12 13">5811</strain>
    </source>
</reference>
<dbReference type="Proteomes" id="UP000005459">
    <property type="component" value="Unassembled WGS sequence"/>
</dbReference>
<dbReference type="Pfam" id="PF00672">
    <property type="entry name" value="HAMP"/>
    <property type="match status" value="1"/>
</dbReference>
<dbReference type="Pfam" id="PF02518">
    <property type="entry name" value="HATPase_c"/>
    <property type="match status" value="1"/>
</dbReference>
<dbReference type="InterPro" id="IPR003594">
    <property type="entry name" value="HATPase_dom"/>
</dbReference>
<dbReference type="InterPro" id="IPR050736">
    <property type="entry name" value="Sensor_HK_Regulatory"/>
</dbReference>
<organism evidence="12 13">
    <name type="scientific">Thiocapsa marina 5811</name>
    <dbReference type="NCBI Taxonomy" id="768671"/>
    <lineage>
        <taxon>Bacteria</taxon>
        <taxon>Pseudomonadati</taxon>
        <taxon>Pseudomonadota</taxon>
        <taxon>Gammaproteobacteria</taxon>
        <taxon>Chromatiales</taxon>
        <taxon>Chromatiaceae</taxon>
        <taxon>Thiocapsa</taxon>
    </lineage>
</organism>
<dbReference type="GO" id="GO:0016020">
    <property type="term" value="C:membrane"/>
    <property type="evidence" value="ECO:0007669"/>
    <property type="project" value="UniProtKB-SubCell"/>
</dbReference>
<dbReference type="CDD" id="cd00082">
    <property type="entry name" value="HisKA"/>
    <property type="match status" value="1"/>
</dbReference>
<dbReference type="AlphaFoldDB" id="F9UI46"/>
<evidence type="ECO:0000259" key="10">
    <source>
        <dbReference type="PROSITE" id="PS50109"/>
    </source>
</evidence>
<evidence type="ECO:0000313" key="13">
    <source>
        <dbReference type="Proteomes" id="UP000005459"/>
    </source>
</evidence>
<evidence type="ECO:0000256" key="9">
    <source>
        <dbReference type="SAM" id="Phobius"/>
    </source>
</evidence>
<dbReference type="InterPro" id="IPR003660">
    <property type="entry name" value="HAMP_dom"/>
</dbReference>
<keyword evidence="6 12" id="KW-0418">Kinase</keyword>
<feature type="transmembrane region" description="Helical" evidence="9">
    <location>
        <begin position="183"/>
        <end position="206"/>
    </location>
</feature>
<evidence type="ECO:0000256" key="3">
    <source>
        <dbReference type="ARBA" id="ARBA00012438"/>
    </source>
</evidence>
<feature type="transmembrane region" description="Helical" evidence="9">
    <location>
        <begin position="12"/>
        <end position="37"/>
    </location>
</feature>
<dbReference type="Gene3D" id="1.10.287.130">
    <property type="match status" value="1"/>
</dbReference>
<proteinExistence type="predicted"/>
<feature type="region of interest" description="Disordered" evidence="8">
    <location>
        <begin position="474"/>
        <end position="497"/>
    </location>
</feature>
<dbReference type="eggNOG" id="COG2205">
    <property type="taxonomic scope" value="Bacteria"/>
</dbReference>
<keyword evidence="13" id="KW-1185">Reference proteome</keyword>
<evidence type="ECO:0000256" key="5">
    <source>
        <dbReference type="ARBA" id="ARBA00022679"/>
    </source>
</evidence>
<keyword evidence="9" id="KW-0812">Transmembrane</keyword>
<dbReference type="Gene3D" id="3.30.565.10">
    <property type="entry name" value="Histidine kinase-like ATPase, C-terminal domain"/>
    <property type="match status" value="1"/>
</dbReference>
<keyword evidence="7" id="KW-0902">Two-component regulatory system</keyword>
<dbReference type="InterPro" id="IPR005467">
    <property type="entry name" value="His_kinase_dom"/>
</dbReference>
<dbReference type="InterPro" id="IPR036097">
    <property type="entry name" value="HisK_dim/P_sf"/>
</dbReference>
<dbReference type="CDD" id="cd00075">
    <property type="entry name" value="HATPase"/>
    <property type="match status" value="1"/>
</dbReference>
<dbReference type="SUPFAM" id="SSF55874">
    <property type="entry name" value="ATPase domain of HSP90 chaperone/DNA topoisomerase II/histidine kinase"/>
    <property type="match status" value="1"/>
</dbReference>
<evidence type="ECO:0000256" key="2">
    <source>
        <dbReference type="ARBA" id="ARBA00004370"/>
    </source>
</evidence>
<accession>F9UI46</accession>
<dbReference type="PANTHER" id="PTHR43711:SF1">
    <property type="entry name" value="HISTIDINE KINASE 1"/>
    <property type="match status" value="1"/>
</dbReference>
<keyword evidence="9" id="KW-1133">Transmembrane helix</keyword>
<dbReference type="GO" id="GO:0000155">
    <property type="term" value="F:phosphorelay sensor kinase activity"/>
    <property type="evidence" value="ECO:0007669"/>
    <property type="project" value="InterPro"/>
</dbReference>
<dbReference type="InterPro" id="IPR004358">
    <property type="entry name" value="Sig_transdc_His_kin-like_C"/>
</dbReference>
<name>F9UI46_9GAMM</name>
<evidence type="ECO:0000256" key="4">
    <source>
        <dbReference type="ARBA" id="ARBA00022553"/>
    </source>
</evidence>
<evidence type="ECO:0000256" key="7">
    <source>
        <dbReference type="ARBA" id="ARBA00023012"/>
    </source>
</evidence>
<dbReference type="PROSITE" id="PS50885">
    <property type="entry name" value="HAMP"/>
    <property type="match status" value="1"/>
</dbReference>
<gene>
    <name evidence="12" type="ORF">ThimaDRAFT_4599</name>
</gene>
<dbReference type="SMART" id="SM00304">
    <property type="entry name" value="HAMP"/>
    <property type="match status" value="1"/>
</dbReference>
<dbReference type="InterPro" id="IPR003661">
    <property type="entry name" value="HisK_dim/P_dom"/>
</dbReference>
<keyword evidence="9" id="KW-0472">Membrane</keyword>
<keyword evidence="4" id="KW-0597">Phosphoprotein</keyword>
<dbReference type="EC" id="2.7.13.3" evidence="3"/>
<keyword evidence="5" id="KW-0808">Transferase</keyword>